<comment type="caution">
    <text evidence="1">The sequence shown here is derived from an EMBL/GenBank/DDBJ whole genome shotgun (WGS) entry which is preliminary data.</text>
</comment>
<dbReference type="EMBL" id="LSDK01000152">
    <property type="protein sequence ID" value="KXB72870.1"/>
    <property type="molecule type" value="Genomic_DNA"/>
</dbReference>
<dbReference type="AlphaFoldDB" id="A0A134AYV9"/>
<dbReference type="Proteomes" id="UP000070224">
    <property type="component" value="Unassembled WGS sequence"/>
</dbReference>
<evidence type="ECO:0000313" key="1">
    <source>
        <dbReference type="EMBL" id="KXB72870.1"/>
    </source>
</evidence>
<reference evidence="2" key="1">
    <citation type="submission" date="2016-01" db="EMBL/GenBank/DDBJ databases">
        <authorList>
            <person name="Mitreva M."/>
            <person name="Pepin K.H."/>
            <person name="Mihindukulasuriya K.A."/>
            <person name="Fulton R."/>
            <person name="Fronick C."/>
            <person name="O'Laughlin M."/>
            <person name="Miner T."/>
            <person name="Herter B."/>
            <person name="Rosa B.A."/>
            <person name="Cordes M."/>
            <person name="Tomlinson C."/>
            <person name="Wollam A."/>
            <person name="Palsikar V.B."/>
            <person name="Mardis E.R."/>
            <person name="Wilson R.K."/>
        </authorList>
    </citation>
    <scope>NUCLEOTIDE SEQUENCE [LARGE SCALE GENOMIC DNA]</scope>
    <source>
        <strain evidence="2">KA00683</strain>
    </source>
</reference>
<dbReference type="PATRIC" id="fig|322095.3.peg.2163"/>
<accession>A0A134AYV9</accession>
<gene>
    <name evidence="1" type="ORF">HMPREF3185_02185</name>
</gene>
<protein>
    <submittedName>
        <fullName evidence="1">Uncharacterized protein</fullName>
    </submittedName>
</protein>
<organism evidence="1 2">
    <name type="scientific">Porphyromonas somerae</name>
    <dbReference type="NCBI Taxonomy" id="322095"/>
    <lineage>
        <taxon>Bacteria</taxon>
        <taxon>Pseudomonadati</taxon>
        <taxon>Bacteroidota</taxon>
        <taxon>Bacteroidia</taxon>
        <taxon>Bacteroidales</taxon>
        <taxon>Porphyromonadaceae</taxon>
        <taxon>Porphyromonas</taxon>
    </lineage>
</organism>
<name>A0A134AYV9_9PORP</name>
<sequence length="101" mass="11808">MLGVWSYPAWGVGARVIKLIAKVETSRYFIKRRLCLIWGKPTFYLLCRRLVEGWTCFRPKGQKVGMLDRTYALAEHSVYLSRAKRIRPLAADLSLRKYMVL</sequence>
<proteinExistence type="predicted"/>
<keyword evidence="2" id="KW-1185">Reference proteome</keyword>
<evidence type="ECO:0000313" key="2">
    <source>
        <dbReference type="Proteomes" id="UP000070224"/>
    </source>
</evidence>